<feature type="compositionally biased region" description="Low complexity" evidence="4">
    <location>
        <begin position="147"/>
        <end position="160"/>
    </location>
</feature>
<evidence type="ECO:0000256" key="2">
    <source>
        <dbReference type="ARBA" id="ARBA00022803"/>
    </source>
</evidence>
<evidence type="ECO:0000256" key="1">
    <source>
        <dbReference type="ARBA" id="ARBA00022737"/>
    </source>
</evidence>
<keyword evidence="2 3" id="KW-0802">TPR repeat</keyword>
<feature type="compositionally biased region" description="Basic and acidic residues" evidence="4">
    <location>
        <begin position="134"/>
        <end position="145"/>
    </location>
</feature>
<evidence type="ECO:0000313" key="6">
    <source>
        <dbReference type="Proteomes" id="UP001165060"/>
    </source>
</evidence>
<dbReference type="EMBL" id="BRYB01000450">
    <property type="protein sequence ID" value="GMI30246.1"/>
    <property type="molecule type" value="Genomic_DNA"/>
</dbReference>
<evidence type="ECO:0000313" key="5">
    <source>
        <dbReference type="EMBL" id="GMI30246.1"/>
    </source>
</evidence>
<accession>A0ABQ6MPB8</accession>
<keyword evidence="6" id="KW-1185">Reference proteome</keyword>
<feature type="compositionally biased region" description="Basic and acidic residues" evidence="4">
    <location>
        <begin position="161"/>
        <end position="178"/>
    </location>
</feature>
<protein>
    <submittedName>
        <fullName evidence="5">Uncharacterized protein</fullName>
    </submittedName>
</protein>
<dbReference type="Gene3D" id="1.25.40.10">
    <property type="entry name" value="Tetratricopeptide repeat domain"/>
    <property type="match status" value="1"/>
</dbReference>
<feature type="region of interest" description="Disordered" evidence="4">
    <location>
        <begin position="134"/>
        <end position="180"/>
    </location>
</feature>
<proteinExistence type="predicted"/>
<organism evidence="5 6">
    <name type="scientific">Tetraparma gracilis</name>
    <dbReference type="NCBI Taxonomy" id="2962635"/>
    <lineage>
        <taxon>Eukaryota</taxon>
        <taxon>Sar</taxon>
        <taxon>Stramenopiles</taxon>
        <taxon>Ochrophyta</taxon>
        <taxon>Bolidophyceae</taxon>
        <taxon>Parmales</taxon>
        <taxon>Triparmaceae</taxon>
        <taxon>Tetraparma</taxon>
    </lineage>
</organism>
<dbReference type="SUPFAM" id="SSF48452">
    <property type="entry name" value="TPR-like"/>
    <property type="match status" value="1"/>
</dbReference>
<name>A0ABQ6MPB8_9STRA</name>
<dbReference type="InterPro" id="IPR011990">
    <property type="entry name" value="TPR-like_helical_dom_sf"/>
</dbReference>
<sequence length="498" mass="51516">MCLSYLTSLHAELSTAPSSPESLATCADLGKLSEAVSLLQAALGDSPADPDMYYPDAGIGAKQLALPALVSAGAASLDARTRFDADREMVEGAMFKQFLDAVSAKGYFDGAEQGGDEWQGRWDKLVGKYREKLRNQKAKEKRDKGGAPATEPAAAAAKPKAPVDEEKEKQAKEEKDKGNALMSSKDYKGAIKAYTAALRLSPKGPSSHIYYANRSAAYCYIERYAEAEMDAERSVKTGDGPAYAKGFNRLGYCRYMLEDYSGGAEAYETSLRLDPSNANSKDFLKKCQDKGGKGGALSAGAAPAAGAGAGANPLAGVPGMEGMDMNAMASMMGGAGGAGAGGLGGLLNNPAMMQMAQQMIPSFWSLGCVPLASPSSSSSPKSPSAAVGCCALAAAAEVGGAEMVGRFCARSARGPSSSSSSEAGGGGAADAASEPSCPGTTASDLPVRALNPADRAAVTMLGYQMGNGREETNAPSISKRKTTRHQNTQVVRFYRNEP</sequence>
<feature type="region of interest" description="Disordered" evidence="4">
    <location>
        <begin position="463"/>
        <end position="498"/>
    </location>
</feature>
<dbReference type="InterPro" id="IPR019734">
    <property type="entry name" value="TPR_rpt"/>
</dbReference>
<feature type="repeat" description="TPR" evidence="3">
    <location>
        <begin position="244"/>
        <end position="277"/>
    </location>
</feature>
<gene>
    <name evidence="5" type="ORF">TeGR_g4933</name>
</gene>
<feature type="repeat" description="TPR" evidence="3">
    <location>
        <begin position="171"/>
        <end position="204"/>
    </location>
</feature>
<comment type="caution">
    <text evidence="5">The sequence shown here is derived from an EMBL/GenBank/DDBJ whole genome shotgun (WGS) entry which is preliminary data.</text>
</comment>
<reference evidence="5 6" key="1">
    <citation type="journal article" date="2023" name="Commun. Biol.">
        <title>Genome analysis of Parmales, the sister group of diatoms, reveals the evolutionary specialization of diatoms from phago-mixotrophs to photoautotrophs.</title>
        <authorList>
            <person name="Ban H."/>
            <person name="Sato S."/>
            <person name="Yoshikawa S."/>
            <person name="Yamada K."/>
            <person name="Nakamura Y."/>
            <person name="Ichinomiya M."/>
            <person name="Sato N."/>
            <person name="Blanc-Mathieu R."/>
            <person name="Endo H."/>
            <person name="Kuwata A."/>
            <person name="Ogata H."/>
        </authorList>
    </citation>
    <scope>NUCLEOTIDE SEQUENCE [LARGE SCALE GENOMIC DNA]</scope>
</reference>
<dbReference type="Proteomes" id="UP001165060">
    <property type="component" value="Unassembled WGS sequence"/>
</dbReference>
<dbReference type="PANTHER" id="PTHR45831:SF2">
    <property type="entry name" value="LD24721P"/>
    <property type="match status" value="1"/>
</dbReference>
<feature type="region of interest" description="Disordered" evidence="4">
    <location>
        <begin position="411"/>
        <end position="446"/>
    </location>
</feature>
<dbReference type="SMART" id="SM00028">
    <property type="entry name" value="TPR"/>
    <property type="match status" value="3"/>
</dbReference>
<evidence type="ECO:0000256" key="3">
    <source>
        <dbReference type="PROSITE-ProRule" id="PRU00339"/>
    </source>
</evidence>
<dbReference type="PANTHER" id="PTHR45831">
    <property type="entry name" value="LD24721P"/>
    <property type="match status" value="1"/>
</dbReference>
<keyword evidence="1" id="KW-0677">Repeat</keyword>
<dbReference type="InterPro" id="IPR047150">
    <property type="entry name" value="SGT"/>
</dbReference>
<evidence type="ECO:0000256" key="4">
    <source>
        <dbReference type="SAM" id="MobiDB-lite"/>
    </source>
</evidence>
<dbReference type="Pfam" id="PF13432">
    <property type="entry name" value="TPR_16"/>
    <property type="match status" value="1"/>
</dbReference>
<feature type="compositionally biased region" description="Low complexity" evidence="4">
    <location>
        <begin position="411"/>
        <end position="422"/>
    </location>
</feature>
<dbReference type="PROSITE" id="PS50005">
    <property type="entry name" value="TPR"/>
    <property type="match status" value="2"/>
</dbReference>